<sequence length="39" mass="4248">MVETGFETPSSHVSKSQMLSAGILLCLASFHRAQVPLHH</sequence>
<dbReference type="KEGG" id="tng:GSTEN00007339G001"/>
<protein>
    <submittedName>
        <fullName evidence="1">(spotted green pufferfish) hypothetical protein</fullName>
    </submittedName>
</protein>
<organism evidence="1">
    <name type="scientific">Tetraodon nigroviridis</name>
    <name type="common">Spotted green pufferfish</name>
    <name type="synonym">Chelonodon nigroviridis</name>
    <dbReference type="NCBI Taxonomy" id="99883"/>
    <lineage>
        <taxon>Eukaryota</taxon>
        <taxon>Metazoa</taxon>
        <taxon>Chordata</taxon>
        <taxon>Craniata</taxon>
        <taxon>Vertebrata</taxon>
        <taxon>Euteleostomi</taxon>
        <taxon>Actinopterygii</taxon>
        <taxon>Neopterygii</taxon>
        <taxon>Teleostei</taxon>
        <taxon>Neoteleostei</taxon>
        <taxon>Acanthomorphata</taxon>
        <taxon>Eupercaria</taxon>
        <taxon>Tetraodontiformes</taxon>
        <taxon>Tetradontoidea</taxon>
        <taxon>Tetraodontidae</taxon>
        <taxon>Tetraodon</taxon>
    </lineage>
</organism>
<dbReference type="EMBL" id="CAAE01009668">
    <property type="protein sequence ID" value="CAF92221.1"/>
    <property type="molecule type" value="Genomic_DNA"/>
</dbReference>
<dbReference type="AlphaFoldDB" id="Q4T4G1"/>
<reference evidence="1" key="2">
    <citation type="submission" date="2004-02" db="EMBL/GenBank/DDBJ databases">
        <authorList>
            <consortium name="Genoscope"/>
            <consortium name="Whitehead Institute Centre for Genome Research"/>
        </authorList>
    </citation>
    <scope>NUCLEOTIDE SEQUENCE</scope>
</reference>
<reference evidence="1" key="1">
    <citation type="journal article" date="2004" name="Nature">
        <title>Genome duplication in the teleost fish Tetraodon nigroviridis reveals the early vertebrate proto-karyotype.</title>
        <authorList>
            <person name="Jaillon O."/>
            <person name="Aury J.-M."/>
            <person name="Brunet F."/>
            <person name="Petit J.-L."/>
            <person name="Stange-Thomann N."/>
            <person name="Mauceli E."/>
            <person name="Bouneau L."/>
            <person name="Fischer C."/>
            <person name="Ozouf-Costaz C."/>
            <person name="Bernot A."/>
            <person name="Nicaud S."/>
            <person name="Jaffe D."/>
            <person name="Fisher S."/>
            <person name="Lutfalla G."/>
            <person name="Dossat C."/>
            <person name="Segurens B."/>
            <person name="Dasilva C."/>
            <person name="Salanoubat M."/>
            <person name="Levy M."/>
            <person name="Boudet N."/>
            <person name="Castellano S."/>
            <person name="Anthouard V."/>
            <person name="Jubin C."/>
            <person name="Castelli V."/>
            <person name="Katinka M."/>
            <person name="Vacherie B."/>
            <person name="Biemont C."/>
            <person name="Skalli Z."/>
            <person name="Cattolico L."/>
            <person name="Poulain J."/>
            <person name="De Berardinis V."/>
            <person name="Cruaud C."/>
            <person name="Duprat S."/>
            <person name="Brottier P."/>
            <person name="Coutanceau J.-P."/>
            <person name="Gouzy J."/>
            <person name="Parra G."/>
            <person name="Lardier G."/>
            <person name="Chapple C."/>
            <person name="McKernan K.J."/>
            <person name="McEwan P."/>
            <person name="Bosak S."/>
            <person name="Kellis M."/>
            <person name="Volff J.-N."/>
            <person name="Guigo R."/>
            <person name="Zody M.C."/>
            <person name="Mesirov J."/>
            <person name="Lindblad-Toh K."/>
            <person name="Birren B."/>
            <person name="Nusbaum C."/>
            <person name="Kahn D."/>
            <person name="Robinson-Rechavi M."/>
            <person name="Laudet V."/>
            <person name="Schachter V."/>
            <person name="Quetier F."/>
            <person name="Saurin W."/>
            <person name="Scarpelli C."/>
            <person name="Wincker P."/>
            <person name="Lander E.S."/>
            <person name="Weissenbach J."/>
            <person name="Roest Crollius H."/>
        </authorList>
    </citation>
    <scope>NUCLEOTIDE SEQUENCE [LARGE SCALE GENOMIC DNA]</scope>
</reference>
<proteinExistence type="predicted"/>
<accession>Q4T4G1</accession>
<evidence type="ECO:0000313" key="1">
    <source>
        <dbReference type="EMBL" id="CAF92221.1"/>
    </source>
</evidence>
<comment type="caution">
    <text evidence="1">The sequence shown here is derived from an EMBL/GenBank/DDBJ whole genome shotgun (WGS) entry which is preliminary data.</text>
</comment>
<gene>
    <name evidence="1" type="ORF">GSTENG00007339001</name>
</gene>
<name>Q4T4G1_TETNG</name>